<sequence length="107" mass="11980">MQVLFVSPALSYLSLHELAGLRCASPYPTVLLRQHSFNGSKKINEEVSDWVNSVCIDVSLSKGCADGLPEVFEISANSRREKEMGHGEWSKEERHCISEDKSRIKSV</sequence>
<proteinExistence type="predicted"/>
<dbReference type="Proteomes" id="UP001386955">
    <property type="component" value="Unassembled WGS sequence"/>
</dbReference>
<dbReference type="AlphaFoldDB" id="A0AAN9SEU5"/>
<protein>
    <submittedName>
        <fullName evidence="2">Uncharacterized protein</fullName>
    </submittedName>
</protein>
<evidence type="ECO:0000256" key="1">
    <source>
        <dbReference type="SAM" id="MobiDB-lite"/>
    </source>
</evidence>
<gene>
    <name evidence="2" type="ORF">VNO78_20572</name>
</gene>
<evidence type="ECO:0000313" key="3">
    <source>
        <dbReference type="Proteomes" id="UP001386955"/>
    </source>
</evidence>
<feature type="region of interest" description="Disordered" evidence="1">
    <location>
        <begin position="83"/>
        <end position="107"/>
    </location>
</feature>
<reference evidence="2 3" key="1">
    <citation type="submission" date="2024-01" db="EMBL/GenBank/DDBJ databases">
        <title>The genomes of 5 underutilized Papilionoideae crops provide insights into root nodulation and disease resistanc.</title>
        <authorList>
            <person name="Jiang F."/>
        </authorList>
    </citation>
    <scope>NUCLEOTIDE SEQUENCE [LARGE SCALE GENOMIC DNA]</scope>
    <source>
        <strain evidence="2">DUOXIRENSHENG_FW03</strain>
        <tissue evidence="2">Leaves</tissue>
    </source>
</reference>
<evidence type="ECO:0000313" key="2">
    <source>
        <dbReference type="EMBL" id="KAK7392142.1"/>
    </source>
</evidence>
<comment type="caution">
    <text evidence="2">The sequence shown here is derived from an EMBL/GenBank/DDBJ whole genome shotgun (WGS) entry which is preliminary data.</text>
</comment>
<dbReference type="EMBL" id="JAYMYS010000005">
    <property type="protein sequence ID" value="KAK7392142.1"/>
    <property type="molecule type" value="Genomic_DNA"/>
</dbReference>
<name>A0AAN9SEU5_PSOTE</name>
<keyword evidence="3" id="KW-1185">Reference proteome</keyword>
<organism evidence="2 3">
    <name type="scientific">Psophocarpus tetragonolobus</name>
    <name type="common">Winged bean</name>
    <name type="synonym">Dolichos tetragonolobus</name>
    <dbReference type="NCBI Taxonomy" id="3891"/>
    <lineage>
        <taxon>Eukaryota</taxon>
        <taxon>Viridiplantae</taxon>
        <taxon>Streptophyta</taxon>
        <taxon>Embryophyta</taxon>
        <taxon>Tracheophyta</taxon>
        <taxon>Spermatophyta</taxon>
        <taxon>Magnoliopsida</taxon>
        <taxon>eudicotyledons</taxon>
        <taxon>Gunneridae</taxon>
        <taxon>Pentapetalae</taxon>
        <taxon>rosids</taxon>
        <taxon>fabids</taxon>
        <taxon>Fabales</taxon>
        <taxon>Fabaceae</taxon>
        <taxon>Papilionoideae</taxon>
        <taxon>50 kb inversion clade</taxon>
        <taxon>NPAAA clade</taxon>
        <taxon>indigoferoid/millettioid clade</taxon>
        <taxon>Phaseoleae</taxon>
        <taxon>Psophocarpus</taxon>
    </lineage>
</organism>
<accession>A0AAN9SEU5</accession>